<dbReference type="PANTHER" id="PTHR11102">
    <property type="entry name" value="SEL-1-LIKE PROTEIN"/>
    <property type="match status" value="1"/>
</dbReference>
<dbReference type="STRING" id="564608.C1N256"/>
<evidence type="ECO:0000256" key="2">
    <source>
        <dbReference type="SAM" id="Coils"/>
    </source>
</evidence>
<dbReference type="OrthoDB" id="272077at2759"/>
<dbReference type="Proteomes" id="UP000001876">
    <property type="component" value="Unassembled WGS sequence"/>
</dbReference>
<dbReference type="RefSeq" id="XP_003062232.1">
    <property type="nucleotide sequence ID" value="XM_003062186.1"/>
</dbReference>
<gene>
    <name evidence="3" type="ORF">MICPUCDRAFT_51856</name>
</gene>
<dbReference type="GeneID" id="9687473"/>
<proteinExistence type="inferred from homology"/>
<dbReference type="EMBL" id="GG663745">
    <property type="protein sequence ID" value="EEH53944.1"/>
    <property type="molecule type" value="Genomic_DNA"/>
</dbReference>
<comment type="similarity">
    <text evidence="1">Belongs to the sel-1 family.</text>
</comment>
<dbReference type="PANTHER" id="PTHR11102:SF160">
    <property type="entry name" value="ERAD-ASSOCIATED E3 UBIQUITIN-PROTEIN LIGASE COMPONENT HRD3"/>
    <property type="match status" value="1"/>
</dbReference>
<organism evidence="4">
    <name type="scientific">Micromonas pusilla (strain CCMP1545)</name>
    <name type="common">Picoplanktonic green alga</name>
    <dbReference type="NCBI Taxonomy" id="564608"/>
    <lineage>
        <taxon>Eukaryota</taxon>
        <taxon>Viridiplantae</taxon>
        <taxon>Chlorophyta</taxon>
        <taxon>Mamiellophyceae</taxon>
        <taxon>Mamiellales</taxon>
        <taxon>Mamiellaceae</taxon>
        <taxon>Micromonas</taxon>
    </lineage>
</organism>
<evidence type="ECO:0000313" key="3">
    <source>
        <dbReference type="EMBL" id="EEH53944.1"/>
    </source>
</evidence>
<accession>C1N256</accession>
<protein>
    <submittedName>
        <fullName evidence="3">Predicted protein</fullName>
    </submittedName>
</protein>
<dbReference type="KEGG" id="mpp:MICPUCDRAFT_51856"/>
<feature type="coiled-coil region" evidence="2">
    <location>
        <begin position="18"/>
        <end position="55"/>
    </location>
</feature>
<dbReference type="AlphaFoldDB" id="C1N256"/>
<dbReference type="SUPFAM" id="SSF81901">
    <property type="entry name" value="HCP-like"/>
    <property type="match status" value="1"/>
</dbReference>
<dbReference type="Gene3D" id="1.25.40.10">
    <property type="entry name" value="Tetratricopeptide repeat domain"/>
    <property type="match status" value="1"/>
</dbReference>
<dbReference type="SMART" id="SM00671">
    <property type="entry name" value="SEL1"/>
    <property type="match status" value="4"/>
</dbReference>
<dbReference type="InterPro" id="IPR006597">
    <property type="entry name" value="Sel1-like"/>
</dbReference>
<evidence type="ECO:0000256" key="1">
    <source>
        <dbReference type="ARBA" id="ARBA00038101"/>
    </source>
</evidence>
<keyword evidence="4" id="KW-1185">Reference proteome</keyword>
<evidence type="ECO:0000313" key="4">
    <source>
        <dbReference type="Proteomes" id="UP000001876"/>
    </source>
</evidence>
<name>C1N256_MICPC</name>
<dbReference type="eggNOG" id="ENOG502SBK5">
    <property type="taxonomic scope" value="Eukaryota"/>
</dbReference>
<sequence>MTTPQTSDLVAVEFAQMYRELREARAALAKRDAELEDSRAKRAKLVSELDATRAEFEVLRALHPTKIDGAIACVIFAHLEDPKDRVALAAVSKVFRDAEQSDASLPGSTEALRELGDKFCKDHYMKASYWFRKAADRGDADAMFKMGSFYAVECGVMTDLSTACEWWERASGCGQLNATFELADCCEAGVGVERNGAKALELYLKGAELGCKTCPMRLGRIYEHGDCGVAVNKTEALKWYRVSVERGDDYAELWVVRLEAELAAA</sequence>
<dbReference type="Pfam" id="PF08238">
    <property type="entry name" value="Sel1"/>
    <property type="match status" value="4"/>
</dbReference>
<dbReference type="InterPro" id="IPR050767">
    <property type="entry name" value="Sel1_AlgK"/>
</dbReference>
<keyword evidence="2" id="KW-0175">Coiled coil</keyword>
<reference evidence="3 4" key="1">
    <citation type="journal article" date="2009" name="Science">
        <title>Green evolution and dynamic adaptations revealed by genomes of the marine picoeukaryotes Micromonas.</title>
        <authorList>
            <person name="Worden A.Z."/>
            <person name="Lee J.H."/>
            <person name="Mock T."/>
            <person name="Rouze P."/>
            <person name="Simmons M.P."/>
            <person name="Aerts A.L."/>
            <person name="Allen A.E."/>
            <person name="Cuvelier M.L."/>
            <person name="Derelle E."/>
            <person name="Everett M.V."/>
            <person name="Foulon E."/>
            <person name="Grimwood J."/>
            <person name="Gundlach H."/>
            <person name="Henrissat B."/>
            <person name="Napoli C."/>
            <person name="McDonald S.M."/>
            <person name="Parker M.S."/>
            <person name="Rombauts S."/>
            <person name="Salamov A."/>
            <person name="Von Dassow P."/>
            <person name="Badger J.H."/>
            <person name="Coutinho P.M."/>
            <person name="Demir E."/>
            <person name="Dubchak I."/>
            <person name="Gentemann C."/>
            <person name="Eikrem W."/>
            <person name="Gready J.E."/>
            <person name="John U."/>
            <person name="Lanier W."/>
            <person name="Lindquist E.A."/>
            <person name="Lucas S."/>
            <person name="Mayer K.F."/>
            <person name="Moreau H."/>
            <person name="Not F."/>
            <person name="Otillar R."/>
            <person name="Panaud O."/>
            <person name="Pangilinan J."/>
            <person name="Paulsen I."/>
            <person name="Piegu B."/>
            <person name="Poliakov A."/>
            <person name="Robbens S."/>
            <person name="Schmutz J."/>
            <person name="Toulza E."/>
            <person name="Wyss T."/>
            <person name="Zelensky A."/>
            <person name="Zhou K."/>
            <person name="Armbrust E.V."/>
            <person name="Bhattacharya D."/>
            <person name="Goodenough U.W."/>
            <person name="Van de Peer Y."/>
            <person name="Grigoriev I.V."/>
        </authorList>
    </citation>
    <scope>NUCLEOTIDE SEQUENCE [LARGE SCALE GENOMIC DNA]</scope>
    <source>
        <strain evidence="3 4">CCMP1545</strain>
    </source>
</reference>
<dbReference type="InterPro" id="IPR011990">
    <property type="entry name" value="TPR-like_helical_dom_sf"/>
</dbReference>